<accession>R7U8J7</accession>
<gene>
    <name evidence="2" type="ORF">CAPTEDRAFT_209472</name>
</gene>
<dbReference type="EMBL" id="KB304204">
    <property type="protein sequence ID" value="ELU02309.1"/>
    <property type="molecule type" value="Genomic_DNA"/>
</dbReference>
<dbReference type="AlphaFoldDB" id="R7U8J7"/>
<name>R7U8J7_CAPTE</name>
<evidence type="ECO:0000313" key="3">
    <source>
        <dbReference type="EnsemblMetazoa" id="CapteP209472"/>
    </source>
</evidence>
<reference evidence="4" key="1">
    <citation type="submission" date="2012-12" db="EMBL/GenBank/DDBJ databases">
        <authorList>
            <person name="Hellsten U."/>
            <person name="Grimwood J."/>
            <person name="Chapman J.A."/>
            <person name="Shapiro H."/>
            <person name="Aerts A."/>
            <person name="Otillar R.P."/>
            <person name="Terry A.Y."/>
            <person name="Boore J.L."/>
            <person name="Simakov O."/>
            <person name="Marletaz F."/>
            <person name="Cho S.-J."/>
            <person name="Edsinger-Gonzales E."/>
            <person name="Havlak P."/>
            <person name="Kuo D.-H."/>
            <person name="Larsson T."/>
            <person name="Lv J."/>
            <person name="Arendt D."/>
            <person name="Savage R."/>
            <person name="Osoegawa K."/>
            <person name="de Jong P."/>
            <person name="Lindberg D.R."/>
            <person name="Seaver E.C."/>
            <person name="Weisblat D.A."/>
            <person name="Putnam N.H."/>
            <person name="Grigoriev I.V."/>
            <person name="Rokhsar D.S."/>
        </authorList>
    </citation>
    <scope>NUCLEOTIDE SEQUENCE</scope>
    <source>
        <strain evidence="4">I ESC-2004</strain>
    </source>
</reference>
<organism evidence="2">
    <name type="scientific">Capitella teleta</name>
    <name type="common">Polychaete worm</name>
    <dbReference type="NCBI Taxonomy" id="283909"/>
    <lineage>
        <taxon>Eukaryota</taxon>
        <taxon>Metazoa</taxon>
        <taxon>Spiralia</taxon>
        <taxon>Lophotrochozoa</taxon>
        <taxon>Annelida</taxon>
        <taxon>Polychaeta</taxon>
        <taxon>Sedentaria</taxon>
        <taxon>Scolecida</taxon>
        <taxon>Capitellidae</taxon>
        <taxon>Capitella</taxon>
    </lineage>
</organism>
<evidence type="ECO:0000313" key="4">
    <source>
        <dbReference type="Proteomes" id="UP000014760"/>
    </source>
</evidence>
<reference evidence="2 4" key="2">
    <citation type="journal article" date="2013" name="Nature">
        <title>Insights into bilaterian evolution from three spiralian genomes.</title>
        <authorList>
            <person name="Simakov O."/>
            <person name="Marletaz F."/>
            <person name="Cho S.J."/>
            <person name="Edsinger-Gonzales E."/>
            <person name="Havlak P."/>
            <person name="Hellsten U."/>
            <person name="Kuo D.H."/>
            <person name="Larsson T."/>
            <person name="Lv J."/>
            <person name="Arendt D."/>
            <person name="Savage R."/>
            <person name="Osoegawa K."/>
            <person name="de Jong P."/>
            <person name="Grimwood J."/>
            <person name="Chapman J.A."/>
            <person name="Shapiro H."/>
            <person name="Aerts A."/>
            <person name="Otillar R.P."/>
            <person name="Terry A.Y."/>
            <person name="Boore J.L."/>
            <person name="Grigoriev I.V."/>
            <person name="Lindberg D.R."/>
            <person name="Seaver E.C."/>
            <person name="Weisblat D.A."/>
            <person name="Putnam N.H."/>
            <person name="Rokhsar D.S."/>
        </authorList>
    </citation>
    <scope>NUCLEOTIDE SEQUENCE</scope>
    <source>
        <strain evidence="2 4">I ESC-2004</strain>
    </source>
</reference>
<reference evidence="3" key="3">
    <citation type="submission" date="2015-06" db="UniProtKB">
        <authorList>
            <consortium name="EnsemblMetazoa"/>
        </authorList>
    </citation>
    <scope>IDENTIFICATION</scope>
</reference>
<sequence length="255" mass="28219">MKSKRTVSHKFDHKNNTSGGISRVSSSLGVENHWQFRPSAVVVFVTLLCRSQTMDEDSGNEEMEFVTDDEGVEEGDAAMQEEGDGDSGEGEEVVAPKVFVPGKQDMPVCNNEELVMDDSAYLMYHQAQTDAQPSKAACPLHQTPKRLEARRAICSPPKKQETESEIPTEKRKCKRLLNKAMLGIFRELGAIISRLGCGGSNTNKTVCNSLLELMTVSAQLGFNSWGFNNSMHRYLQKKSIQVGPCSRRSSVLQSQ</sequence>
<dbReference type="Proteomes" id="UP000014760">
    <property type="component" value="Unassembled WGS sequence"/>
</dbReference>
<protein>
    <submittedName>
        <fullName evidence="2 3">Uncharacterized protein</fullName>
    </submittedName>
</protein>
<proteinExistence type="predicted"/>
<dbReference type="EMBL" id="AMQN01008905">
    <property type="status" value="NOT_ANNOTATED_CDS"/>
    <property type="molecule type" value="Genomic_DNA"/>
</dbReference>
<dbReference type="HOGENOM" id="CLU_1090883_0_0_1"/>
<evidence type="ECO:0000313" key="2">
    <source>
        <dbReference type="EMBL" id="ELU02309.1"/>
    </source>
</evidence>
<feature type="region of interest" description="Disordered" evidence="1">
    <location>
        <begin position="1"/>
        <end position="22"/>
    </location>
</feature>
<dbReference type="EMBL" id="AMQN01008904">
    <property type="status" value="NOT_ANNOTATED_CDS"/>
    <property type="molecule type" value="Genomic_DNA"/>
</dbReference>
<dbReference type="EnsemblMetazoa" id="CapteT209472">
    <property type="protein sequence ID" value="CapteP209472"/>
    <property type="gene ID" value="CapteG209472"/>
</dbReference>
<evidence type="ECO:0000256" key="1">
    <source>
        <dbReference type="SAM" id="MobiDB-lite"/>
    </source>
</evidence>
<keyword evidence="4" id="KW-1185">Reference proteome</keyword>